<protein>
    <submittedName>
        <fullName evidence="2">Uncharacterized protein</fullName>
    </submittedName>
</protein>
<proteinExistence type="inferred from homology"/>
<dbReference type="AlphaFoldDB" id="A0AAP0X6S6"/>
<comment type="caution">
    <text evidence="2">The sequence shown here is derived from an EMBL/GenBank/DDBJ whole genome shotgun (WGS) entry which is preliminary data.</text>
</comment>
<dbReference type="EMBL" id="JBBPBK010000004">
    <property type="protein sequence ID" value="KAK9287350.1"/>
    <property type="molecule type" value="Genomic_DNA"/>
</dbReference>
<evidence type="ECO:0000313" key="3">
    <source>
        <dbReference type="Proteomes" id="UP001415857"/>
    </source>
</evidence>
<sequence length="91" mass="10476">MTSNLWKEQPKCIDWLNSKQPNSVVYVNFGSITVMSPQQLSEFAWGLANSEKSFFWIVRPDLVKGDPAILPPEFGNETKERRMLASWCPQE</sequence>
<dbReference type="GO" id="GO:0080043">
    <property type="term" value="F:quercetin 3-O-glucosyltransferase activity"/>
    <property type="evidence" value="ECO:0007669"/>
    <property type="project" value="TreeGrafter"/>
</dbReference>
<comment type="similarity">
    <text evidence="1">Belongs to the UDP-glycosyltransferase family.</text>
</comment>
<dbReference type="PANTHER" id="PTHR11926">
    <property type="entry name" value="GLUCOSYL/GLUCURONOSYL TRANSFERASES"/>
    <property type="match status" value="1"/>
</dbReference>
<reference evidence="2 3" key="1">
    <citation type="journal article" date="2024" name="Plant J.">
        <title>Genome sequences and population genomics reveal climatic adaptation and genomic divergence between two closely related sweetgum species.</title>
        <authorList>
            <person name="Xu W.Q."/>
            <person name="Ren C.Q."/>
            <person name="Zhang X.Y."/>
            <person name="Comes H.P."/>
            <person name="Liu X.H."/>
            <person name="Li Y.G."/>
            <person name="Kettle C.J."/>
            <person name="Jalonen R."/>
            <person name="Gaisberger H."/>
            <person name="Ma Y.Z."/>
            <person name="Qiu Y.X."/>
        </authorList>
    </citation>
    <scope>NUCLEOTIDE SEQUENCE [LARGE SCALE GENOMIC DNA]</scope>
    <source>
        <strain evidence="2">Hangzhou</strain>
    </source>
</reference>
<dbReference type="SUPFAM" id="SSF53756">
    <property type="entry name" value="UDP-Glycosyltransferase/glycogen phosphorylase"/>
    <property type="match status" value="1"/>
</dbReference>
<dbReference type="Gene3D" id="3.40.50.2000">
    <property type="entry name" value="Glycogen Phosphorylase B"/>
    <property type="match status" value="1"/>
</dbReference>
<dbReference type="Proteomes" id="UP001415857">
    <property type="component" value="Unassembled WGS sequence"/>
</dbReference>
<dbReference type="GO" id="GO:0080044">
    <property type="term" value="F:quercetin 7-O-glucosyltransferase activity"/>
    <property type="evidence" value="ECO:0007669"/>
    <property type="project" value="TreeGrafter"/>
</dbReference>
<organism evidence="2 3">
    <name type="scientific">Liquidambar formosana</name>
    <name type="common">Formosan gum</name>
    <dbReference type="NCBI Taxonomy" id="63359"/>
    <lineage>
        <taxon>Eukaryota</taxon>
        <taxon>Viridiplantae</taxon>
        <taxon>Streptophyta</taxon>
        <taxon>Embryophyta</taxon>
        <taxon>Tracheophyta</taxon>
        <taxon>Spermatophyta</taxon>
        <taxon>Magnoliopsida</taxon>
        <taxon>eudicotyledons</taxon>
        <taxon>Gunneridae</taxon>
        <taxon>Pentapetalae</taxon>
        <taxon>Saxifragales</taxon>
        <taxon>Altingiaceae</taxon>
        <taxon>Liquidambar</taxon>
    </lineage>
</organism>
<evidence type="ECO:0000313" key="2">
    <source>
        <dbReference type="EMBL" id="KAK9287350.1"/>
    </source>
</evidence>
<name>A0AAP0X6S6_LIQFO</name>
<accession>A0AAP0X6S6</accession>
<dbReference type="PANTHER" id="PTHR11926:SF1498">
    <property type="entry name" value="GLYCOSYLTRANSFERASE"/>
    <property type="match status" value="1"/>
</dbReference>
<gene>
    <name evidence="2" type="ORF">L1049_015767</name>
</gene>
<evidence type="ECO:0000256" key="1">
    <source>
        <dbReference type="ARBA" id="ARBA00009995"/>
    </source>
</evidence>
<keyword evidence="3" id="KW-1185">Reference proteome</keyword>